<name>A0A840Y2Q1_9PROT</name>
<dbReference type="RefSeq" id="WP_184481151.1">
    <property type="nucleotide sequence ID" value="NZ_JAAEDJ010000292.1"/>
</dbReference>
<organism evidence="2 3">
    <name type="scientific">Neoroseomonas alkaliterrae</name>
    <dbReference type="NCBI Taxonomy" id="1452450"/>
    <lineage>
        <taxon>Bacteria</taxon>
        <taxon>Pseudomonadati</taxon>
        <taxon>Pseudomonadota</taxon>
        <taxon>Alphaproteobacteria</taxon>
        <taxon>Acetobacterales</taxon>
        <taxon>Acetobacteraceae</taxon>
        <taxon>Neoroseomonas</taxon>
    </lineage>
</organism>
<evidence type="ECO:0008006" key="4">
    <source>
        <dbReference type="Google" id="ProtNLM"/>
    </source>
</evidence>
<feature type="signal peptide" evidence="1">
    <location>
        <begin position="1"/>
        <end position="23"/>
    </location>
</feature>
<proteinExistence type="predicted"/>
<sequence>MSGRRAGGAAVALLALLGPGARAQGGGAEWRSAAPALPIEGQVRPSGAPVAIGGSAWGPWRNLCREQVTQPGRPPQRDCLAVGEARPEGAGMRLTLVQPRSGLRVSALRTVDGVVAEFRAVRSDGSAPPPDAGRDGLVAYWRAQFAAVSLPRRTVAPRGTFAIPIEGSPRGMDCEPEGTAQLAQRPVLVARCGVALAGRLRESETRVAIFARIAVDVPTGMVVAQSYVTRIETFNAAGRSNGVVVTPTRVTLE</sequence>
<accession>A0A840Y2Q1</accession>
<keyword evidence="1" id="KW-0732">Signal</keyword>
<dbReference type="EMBL" id="JACIJE010000001">
    <property type="protein sequence ID" value="MBB5688503.1"/>
    <property type="molecule type" value="Genomic_DNA"/>
</dbReference>
<keyword evidence="3" id="KW-1185">Reference proteome</keyword>
<evidence type="ECO:0000313" key="2">
    <source>
        <dbReference type="EMBL" id="MBB5688503.1"/>
    </source>
</evidence>
<comment type="caution">
    <text evidence="2">The sequence shown here is derived from an EMBL/GenBank/DDBJ whole genome shotgun (WGS) entry which is preliminary data.</text>
</comment>
<feature type="chain" id="PRO_5032294551" description="Invasion associated locus B family protein" evidence="1">
    <location>
        <begin position="24"/>
        <end position="253"/>
    </location>
</feature>
<protein>
    <recommendedName>
        <fullName evidence="4">Invasion associated locus B family protein</fullName>
    </recommendedName>
</protein>
<gene>
    <name evidence="2" type="ORF">FHS88_000613</name>
</gene>
<evidence type="ECO:0000313" key="3">
    <source>
        <dbReference type="Proteomes" id="UP000562254"/>
    </source>
</evidence>
<reference evidence="2 3" key="1">
    <citation type="submission" date="2020-08" db="EMBL/GenBank/DDBJ databases">
        <title>Genomic Encyclopedia of Type Strains, Phase IV (KMG-IV): sequencing the most valuable type-strain genomes for metagenomic binning, comparative biology and taxonomic classification.</title>
        <authorList>
            <person name="Goeker M."/>
        </authorList>
    </citation>
    <scope>NUCLEOTIDE SEQUENCE [LARGE SCALE GENOMIC DNA]</scope>
    <source>
        <strain evidence="2 3">DSM 25895</strain>
    </source>
</reference>
<dbReference type="Proteomes" id="UP000562254">
    <property type="component" value="Unassembled WGS sequence"/>
</dbReference>
<dbReference type="AlphaFoldDB" id="A0A840Y2Q1"/>
<evidence type="ECO:0000256" key="1">
    <source>
        <dbReference type="SAM" id="SignalP"/>
    </source>
</evidence>